<dbReference type="SMART" id="SM00980">
    <property type="entry name" value="THAP"/>
    <property type="match status" value="1"/>
</dbReference>
<dbReference type="InterPro" id="IPR006612">
    <property type="entry name" value="THAP_Znf"/>
</dbReference>
<dbReference type="GO" id="GO:0043565">
    <property type="term" value="F:sequence-specific DNA binding"/>
    <property type="evidence" value="ECO:0007669"/>
    <property type="project" value="InterPro"/>
</dbReference>
<dbReference type="InterPro" id="IPR026516">
    <property type="entry name" value="THAP1/10"/>
</dbReference>
<dbReference type="SMART" id="SM00692">
    <property type="entry name" value="DM3"/>
    <property type="match status" value="1"/>
</dbReference>
<keyword evidence="8" id="KW-1185">Reference proteome</keyword>
<gene>
    <name evidence="7" type="ORF">DPMN_013956</name>
</gene>
<evidence type="ECO:0000256" key="1">
    <source>
        <dbReference type="ARBA" id="ARBA00022723"/>
    </source>
</evidence>
<dbReference type="SUPFAM" id="SSF57716">
    <property type="entry name" value="Glucocorticoid receptor-like (DNA-binding domain)"/>
    <property type="match status" value="1"/>
</dbReference>
<dbReference type="PANTHER" id="PTHR46600">
    <property type="entry name" value="THAP DOMAIN-CONTAINING"/>
    <property type="match status" value="1"/>
</dbReference>
<evidence type="ECO:0000259" key="6">
    <source>
        <dbReference type="PROSITE" id="PS50950"/>
    </source>
</evidence>
<evidence type="ECO:0000313" key="8">
    <source>
        <dbReference type="Proteomes" id="UP000828390"/>
    </source>
</evidence>
<accession>A0A9D4S296</accession>
<keyword evidence="2 5" id="KW-0863">Zinc-finger</keyword>
<dbReference type="EMBL" id="JAIWYP010000001">
    <property type="protein sequence ID" value="KAH3889889.1"/>
    <property type="molecule type" value="Genomic_DNA"/>
</dbReference>
<dbReference type="Gene3D" id="6.20.210.20">
    <property type="entry name" value="THAP domain"/>
    <property type="match status" value="1"/>
</dbReference>
<reference evidence="7" key="2">
    <citation type="submission" date="2020-11" db="EMBL/GenBank/DDBJ databases">
        <authorList>
            <person name="McCartney M.A."/>
            <person name="Auch B."/>
            <person name="Kono T."/>
            <person name="Mallez S."/>
            <person name="Becker A."/>
            <person name="Gohl D.M."/>
            <person name="Silverstein K.A.T."/>
            <person name="Koren S."/>
            <person name="Bechman K.B."/>
            <person name="Herman A."/>
            <person name="Abrahante J.E."/>
            <person name="Garbe J."/>
        </authorList>
    </citation>
    <scope>NUCLEOTIDE SEQUENCE</scope>
    <source>
        <strain evidence="7">Duluth1</strain>
        <tissue evidence="7">Whole animal</tissue>
    </source>
</reference>
<proteinExistence type="predicted"/>
<dbReference type="Proteomes" id="UP000828390">
    <property type="component" value="Unassembled WGS sequence"/>
</dbReference>
<evidence type="ECO:0000256" key="3">
    <source>
        <dbReference type="ARBA" id="ARBA00022833"/>
    </source>
</evidence>
<sequence>MDDLSNLEHKSTEKKRNYCCICSNFRGKLVDGKQVRLHRFPADEKVRKLWIKRLKTVSTGFVLKIKNDRLCSAHFVDGVYNSKNQIPSIFMVNNKQKIFKTSEVCEFLFVKLFLLSVTRLMVIKGTMSIKNSFYEKPALFQ</sequence>
<dbReference type="InterPro" id="IPR038441">
    <property type="entry name" value="THAP_Znf_sf"/>
</dbReference>
<dbReference type="Pfam" id="PF05485">
    <property type="entry name" value="THAP"/>
    <property type="match status" value="1"/>
</dbReference>
<reference evidence="7" key="1">
    <citation type="journal article" date="2019" name="bioRxiv">
        <title>The Genome of the Zebra Mussel, Dreissena polymorpha: A Resource for Invasive Species Research.</title>
        <authorList>
            <person name="McCartney M.A."/>
            <person name="Auch B."/>
            <person name="Kono T."/>
            <person name="Mallez S."/>
            <person name="Zhang Y."/>
            <person name="Obille A."/>
            <person name="Becker A."/>
            <person name="Abrahante J.E."/>
            <person name="Garbe J."/>
            <person name="Badalamenti J.P."/>
            <person name="Herman A."/>
            <person name="Mangelson H."/>
            <person name="Liachko I."/>
            <person name="Sullivan S."/>
            <person name="Sone E.D."/>
            <person name="Koren S."/>
            <person name="Silverstein K.A.T."/>
            <person name="Beckman K.B."/>
            <person name="Gohl D.M."/>
        </authorList>
    </citation>
    <scope>NUCLEOTIDE SEQUENCE</scope>
    <source>
        <strain evidence="7">Duluth1</strain>
        <tissue evidence="7">Whole animal</tissue>
    </source>
</reference>
<feature type="domain" description="THAP-type" evidence="6">
    <location>
        <begin position="15"/>
        <end position="90"/>
    </location>
</feature>
<evidence type="ECO:0000256" key="4">
    <source>
        <dbReference type="ARBA" id="ARBA00023125"/>
    </source>
</evidence>
<dbReference type="PROSITE" id="PS50950">
    <property type="entry name" value="ZF_THAP"/>
    <property type="match status" value="1"/>
</dbReference>
<evidence type="ECO:0000313" key="7">
    <source>
        <dbReference type="EMBL" id="KAH3889889.1"/>
    </source>
</evidence>
<evidence type="ECO:0000256" key="5">
    <source>
        <dbReference type="PROSITE-ProRule" id="PRU00309"/>
    </source>
</evidence>
<keyword evidence="4 5" id="KW-0238">DNA-binding</keyword>
<name>A0A9D4S296_DREPO</name>
<dbReference type="GO" id="GO:0008270">
    <property type="term" value="F:zinc ion binding"/>
    <property type="evidence" value="ECO:0007669"/>
    <property type="project" value="UniProtKB-KW"/>
</dbReference>
<keyword evidence="1" id="KW-0479">Metal-binding</keyword>
<keyword evidence="3" id="KW-0862">Zinc</keyword>
<comment type="caution">
    <text evidence="7">The sequence shown here is derived from an EMBL/GenBank/DDBJ whole genome shotgun (WGS) entry which is preliminary data.</text>
</comment>
<dbReference type="AlphaFoldDB" id="A0A9D4S296"/>
<organism evidence="7 8">
    <name type="scientific">Dreissena polymorpha</name>
    <name type="common">Zebra mussel</name>
    <name type="synonym">Mytilus polymorpha</name>
    <dbReference type="NCBI Taxonomy" id="45954"/>
    <lineage>
        <taxon>Eukaryota</taxon>
        <taxon>Metazoa</taxon>
        <taxon>Spiralia</taxon>
        <taxon>Lophotrochozoa</taxon>
        <taxon>Mollusca</taxon>
        <taxon>Bivalvia</taxon>
        <taxon>Autobranchia</taxon>
        <taxon>Heteroconchia</taxon>
        <taxon>Euheterodonta</taxon>
        <taxon>Imparidentia</taxon>
        <taxon>Neoheterodontei</taxon>
        <taxon>Myida</taxon>
        <taxon>Dreissenoidea</taxon>
        <taxon>Dreissenidae</taxon>
        <taxon>Dreissena</taxon>
    </lineage>
</organism>
<protein>
    <recommendedName>
        <fullName evidence="6">THAP-type domain-containing protein</fullName>
    </recommendedName>
</protein>
<evidence type="ECO:0000256" key="2">
    <source>
        <dbReference type="ARBA" id="ARBA00022771"/>
    </source>
</evidence>
<dbReference type="PANTHER" id="PTHR46600:SF11">
    <property type="entry name" value="THAP DOMAIN-CONTAINING PROTEIN 10"/>
    <property type="match status" value="1"/>
</dbReference>